<evidence type="ECO:0000313" key="1">
    <source>
        <dbReference type="EMBL" id="SHJ58881.1"/>
    </source>
</evidence>
<reference evidence="1 2" key="1">
    <citation type="submission" date="2016-11" db="EMBL/GenBank/DDBJ databases">
        <authorList>
            <person name="Jaros S."/>
            <person name="Januszkiewicz K."/>
            <person name="Wedrychowicz H."/>
        </authorList>
    </citation>
    <scope>NUCLEOTIDE SEQUENCE [LARGE SCALE GENOMIC DNA]</scope>
    <source>
        <strain evidence="1 2">DSM 21864</strain>
    </source>
</reference>
<organism evidence="1 2">
    <name type="scientific">Clostridium amylolyticum</name>
    <dbReference type="NCBI Taxonomy" id="1121298"/>
    <lineage>
        <taxon>Bacteria</taxon>
        <taxon>Bacillati</taxon>
        <taxon>Bacillota</taxon>
        <taxon>Clostridia</taxon>
        <taxon>Eubacteriales</taxon>
        <taxon>Clostridiaceae</taxon>
        <taxon>Clostridium</taxon>
    </lineage>
</organism>
<accession>A0A1M6KJ74</accession>
<sequence>MLLSIVIIISGFWFYIIKFNHELISLKKQKIINYALYNKNILYGEKQLTALMIKEKITSQEDLKKYLKEKYSTIYLPDFRLRYDIYSEMFYLEDIIGKKDTKYYKPIYLNNKITLNEFFF</sequence>
<dbReference type="AlphaFoldDB" id="A0A1M6KJ74"/>
<dbReference type="EMBL" id="FQZO01000006">
    <property type="protein sequence ID" value="SHJ58881.1"/>
    <property type="molecule type" value="Genomic_DNA"/>
</dbReference>
<dbReference type="Proteomes" id="UP000184080">
    <property type="component" value="Unassembled WGS sequence"/>
</dbReference>
<evidence type="ECO:0000313" key="2">
    <source>
        <dbReference type="Proteomes" id="UP000184080"/>
    </source>
</evidence>
<dbReference type="RefSeq" id="WP_073009385.1">
    <property type="nucleotide sequence ID" value="NZ_FQZO01000006.1"/>
</dbReference>
<dbReference type="OrthoDB" id="9989565at2"/>
<evidence type="ECO:0008006" key="3">
    <source>
        <dbReference type="Google" id="ProtNLM"/>
    </source>
</evidence>
<dbReference type="STRING" id="1121298.SAMN05444401_3379"/>
<proteinExistence type="predicted"/>
<keyword evidence="2" id="KW-1185">Reference proteome</keyword>
<gene>
    <name evidence="1" type="ORF">SAMN05444401_3379</name>
</gene>
<protein>
    <recommendedName>
        <fullName evidence="3">Sensor histidine kinase</fullName>
    </recommendedName>
</protein>
<name>A0A1M6KJ74_9CLOT</name>